<dbReference type="GO" id="GO:0016740">
    <property type="term" value="F:transferase activity"/>
    <property type="evidence" value="ECO:0007669"/>
    <property type="project" value="UniProtKB-KW"/>
</dbReference>
<keyword evidence="9" id="KW-0808">Transferase</keyword>
<evidence type="ECO:0000256" key="1">
    <source>
        <dbReference type="ARBA" id="ARBA00004651"/>
    </source>
</evidence>
<evidence type="ECO:0000259" key="8">
    <source>
        <dbReference type="Pfam" id="PF00884"/>
    </source>
</evidence>
<keyword evidence="3" id="KW-1003">Cell membrane</keyword>
<feature type="transmembrane region" description="Helical" evidence="7">
    <location>
        <begin position="83"/>
        <end position="100"/>
    </location>
</feature>
<dbReference type="PANTHER" id="PTHR47371">
    <property type="entry name" value="LIPOTEICHOIC ACID SYNTHASE"/>
    <property type="match status" value="1"/>
</dbReference>
<reference evidence="9 10" key="1">
    <citation type="submission" date="2015-09" db="EMBL/GenBank/DDBJ databases">
        <authorList>
            <consortium name="Pathogen Informatics"/>
        </authorList>
    </citation>
    <scope>NUCLEOTIDE SEQUENCE [LARGE SCALE GENOMIC DNA]</scope>
    <source>
        <strain evidence="9 10">2789STDY5834858</strain>
    </source>
</reference>
<keyword evidence="10" id="KW-1185">Reference proteome</keyword>
<comment type="pathway">
    <text evidence="2">Cell wall biogenesis; lipoteichoic acid biosynthesis.</text>
</comment>
<comment type="subcellular location">
    <subcellularLocation>
        <location evidence="1">Cell membrane</location>
        <topology evidence="1">Multi-pass membrane protein</topology>
    </subcellularLocation>
</comment>
<feature type="transmembrane region" description="Helical" evidence="7">
    <location>
        <begin position="57"/>
        <end position="76"/>
    </location>
</feature>
<evidence type="ECO:0000256" key="6">
    <source>
        <dbReference type="ARBA" id="ARBA00023136"/>
    </source>
</evidence>
<organism evidence="9 10">
    <name type="scientific">Sarcina ventriculi</name>
    <name type="common">Clostridium ventriculi</name>
    <dbReference type="NCBI Taxonomy" id="1267"/>
    <lineage>
        <taxon>Bacteria</taxon>
        <taxon>Bacillati</taxon>
        <taxon>Bacillota</taxon>
        <taxon>Clostridia</taxon>
        <taxon>Eubacteriales</taxon>
        <taxon>Clostridiaceae</taxon>
        <taxon>Sarcina</taxon>
    </lineage>
</organism>
<evidence type="ECO:0000256" key="5">
    <source>
        <dbReference type="ARBA" id="ARBA00022989"/>
    </source>
</evidence>
<keyword evidence="4 7" id="KW-0812">Transmembrane</keyword>
<dbReference type="RefSeq" id="WP_055256973.1">
    <property type="nucleotide sequence ID" value="NZ_CABIXL010000001.1"/>
</dbReference>
<evidence type="ECO:0000256" key="7">
    <source>
        <dbReference type="SAM" id="Phobius"/>
    </source>
</evidence>
<evidence type="ECO:0000256" key="3">
    <source>
        <dbReference type="ARBA" id="ARBA00022475"/>
    </source>
</evidence>
<feature type="transmembrane region" description="Helical" evidence="7">
    <location>
        <begin position="162"/>
        <end position="182"/>
    </location>
</feature>
<accession>A0ABM9UMM6</accession>
<keyword evidence="6 7" id="KW-0472">Membrane</keyword>
<name>A0ABM9UMM6_SARVE</name>
<dbReference type="Proteomes" id="UP000095488">
    <property type="component" value="Unassembled WGS sequence"/>
</dbReference>
<evidence type="ECO:0000256" key="2">
    <source>
        <dbReference type="ARBA" id="ARBA00004936"/>
    </source>
</evidence>
<evidence type="ECO:0000256" key="4">
    <source>
        <dbReference type="ARBA" id="ARBA00022692"/>
    </source>
</evidence>
<sequence>MSKNKMQINKEKSSKLKPNILNVLIWIIGSFFIVFLGEALQRGSVNEAIKFIVSRNIVFFSNYMIVLAITSLSFLFRRMKSSYIVISILVMSFYIGNYFIEKLRGTPIMWADVYSIKDGASIANNYINKKTIIISAIIILAIFILLFFIRKIEKPQYSRGKSFIRGVIIVIPTVILTSGVLYCTDNIMGRFYRYRWDMPSTYKNNGYLFSFIDSATGFKVEKPHSYSKNLLNEIQNNIELNEEVKDVFSEVNTLEKKENTTPNIIVVQLESFFDMNLIDGIKLLKDPIPNFRNLYENFSSGLVKVPTFGGGTVRSEFEMLTGLSMGFFPVGEIPNNNVLKRMPVESLAYILKDIGYTTSAVHNHTGNFYNRDLIYKNLGFENYVSKEYMTKFKNDTTYAPDILNLDTIKTLLESDEPQFIYNVTVESHSPYNHDYTRDNRIVSGDFSEETLNQLEHYASKVEGVDEYIGSLIDYLSSIDEPTIVLMFSDHLPQLDAITDEDEDFVGDNKYNTQYFIWDNMGLDVTKENMNAYQLGSAMLSKINMASLGVITSFHKNCKGNEDYEEKFENLQYDILFGDKYIYNGKNPYSTVNTNMGIEDIVIDNVIIDNEKITIEGENFTRFSKVFINNKEVDTVFVSNNELEVYNIPKNIVDVKIGQIGLYNKALSYSNVYNTSKLDN</sequence>
<dbReference type="InterPro" id="IPR000917">
    <property type="entry name" value="Sulfatase_N"/>
</dbReference>
<dbReference type="SUPFAM" id="SSF53649">
    <property type="entry name" value="Alkaline phosphatase-like"/>
    <property type="match status" value="1"/>
</dbReference>
<dbReference type="InterPro" id="IPR017850">
    <property type="entry name" value="Alkaline_phosphatase_core_sf"/>
</dbReference>
<dbReference type="CDD" id="cd16015">
    <property type="entry name" value="LTA_synthase"/>
    <property type="match status" value="1"/>
</dbReference>
<feature type="transmembrane region" description="Helical" evidence="7">
    <location>
        <begin position="20"/>
        <end position="37"/>
    </location>
</feature>
<protein>
    <submittedName>
        <fullName evidence="9">Phosphoglycerol transferase and related proteins, alkaline phosphatase superfamily</fullName>
    </submittedName>
</protein>
<keyword evidence="5 7" id="KW-1133">Transmembrane helix</keyword>
<comment type="caution">
    <text evidence="9">The sequence shown here is derived from an EMBL/GenBank/DDBJ whole genome shotgun (WGS) entry which is preliminary data.</text>
</comment>
<evidence type="ECO:0000313" key="9">
    <source>
        <dbReference type="EMBL" id="CUN41721.1"/>
    </source>
</evidence>
<feature type="domain" description="Sulfatase N-terminal" evidence="8">
    <location>
        <begin position="262"/>
        <end position="522"/>
    </location>
</feature>
<dbReference type="Gene3D" id="3.40.720.10">
    <property type="entry name" value="Alkaline Phosphatase, subunit A"/>
    <property type="match status" value="1"/>
</dbReference>
<gene>
    <name evidence="9" type="ORF">ERS852473_00059</name>
</gene>
<evidence type="ECO:0000313" key="10">
    <source>
        <dbReference type="Proteomes" id="UP000095488"/>
    </source>
</evidence>
<proteinExistence type="predicted"/>
<dbReference type="PANTHER" id="PTHR47371:SF3">
    <property type="entry name" value="PHOSPHOGLYCEROL TRANSFERASE I"/>
    <property type="match status" value="1"/>
</dbReference>
<feature type="transmembrane region" description="Helical" evidence="7">
    <location>
        <begin position="132"/>
        <end position="150"/>
    </location>
</feature>
<dbReference type="EMBL" id="CYZR01000001">
    <property type="protein sequence ID" value="CUN41721.1"/>
    <property type="molecule type" value="Genomic_DNA"/>
</dbReference>
<dbReference type="InterPro" id="IPR050448">
    <property type="entry name" value="OpgB/LTA_synthase_biosynth"/>
</dbReference>
<dbReference type="Pfam" id="PF00884">
    <property type="entry name" value="Sulfatase"/>
    <property type="match status" value="1"/>
</dbReference>